<comment type="caution">
    <text evidence="1">The sequence shown here is derived from an EMBL/GenBank/DDBJ whole genome shotgun (WGS) entry which is preliminary data.</text>
</comment>
<keyword evidence="2" id="KW-1185">Reference proteome</keyword>
<sequence>MPDNRSFHEVATHNTGSLGSEISNLANEKSPKPAPVLRLDPCFANPPNSIATNDNLPASDARSFPTIPTHDTGGLGSKIIKSTNENCFKPAQSLENDAGSEYLLNTNYQGSRAYSAEVANGNPPVPDATLTPLES</sequence>
<evidence type="ECO:0000313" key="1">
    <source>
        <dbReference type="EMBL" id="KAJ9085412.1"/>
    </source>
</evidence>
<proteinExistence type="predicted"/>
<name>A0ACC2UG94_9FUNG</name>
<evidence type="ECO:0000313" key="2">
    <source>
        <dbReference type="Proteomes" id="UP001165960"/>
    </source>
</evidence>
<organism evidence="1 2">
    <name type="scientific">Entomophthora muscae</name>
    <dbReference type="NCBI Taxonomy" id="34485"/>
    <lineage>
        <taxon>Eukaryota</taxon>
        <taxon>Fungi</taxon>
        <taxon>Fungi incertae sedis</taxon>
        <taxon>Zoopagomycota</taxon>
        <taxon>Entomophthoromycotina</taxon>
        <taxon>Entomophthoromycetes</taxon>
        <taxon>Entomophthorales</taxon>
        <taxon>Entomophthoraceae</taxon>
        <taxon>Entomophthora</taxon>
    </lineage>
</organism>
<gene>
    <name evidence="1" type="ORF">DSO57_1014241</name>
</gene>
<reference evidence="1" key="1">
    <citation type="submission" date="2022-04" db="EMBL/GenBank/DDBJ databases">
        <title>Genome of the entomopathogenic fungus Entomophthora muscae.</title>
        <authorList>
            <person name="Elya C."/>
            <person name="Lovett B.R."/>
            <person name="Lee E."/>
            <person name="Macias A.M."/>
            <person name="Hajek A.E."/>
            <person name="De Bivort B.L."/>
            <person name="Kasson M.T."/>
            <person name="De Fine Licht H.H."/>
            <person name="Stajich J.E."/>
        </authorList>
    </citation>
    <scope>NUCLEOTIDE SEQUENCE</scope>
    <source>
        <strain evidence="1">Berkeley</strain>
    </source>
</reference>
<dbReference type="EMBL" id="QTSX02000764">
    <property type="protein sequence ID" value="KAJ9085412.1"/>
    <property type="molecule type" value="Genomic_DNA"/>
</dbReference>
<dbReference type="Proteomes" id="UP001165960">
    <property type="component" value="Unassembled WGS sequence"/>
</dbReference>
<protein>
    <submittedName>
        <fullName evidence="1">Uncharacterized protein</fullName>
    </submittedName>
</protein>
<accession>A0ACC2UG94</accession>